<protein>
    <submittedName>
        <fullName evidence="1">GYD domain-containing protein</fullName>
    </submittedName>
</protein>
<accession>A0AA86N3S5</accession>
<dbReference type="Proteomes" id="UP001179121">
    <property type="component" value="Chromosome"/>
</dbReference>
<organism evidence="1 2">
    <name type="scientific">Nitrospira tepida</name>
    <dbReference type="NCBI Taxonomy" id="2973512"/>
    <lineage>
        <taxon>Bacteria</taxon>
        <taxon>Pseudomonadati</taxon>
        <taxon>Nitrospirota</taxon>
        <taxon>Nitrospiria</taxon>
        <taxon>Nitrospirales</taxon>
        <taxon>Nitrospiraceae</taxon>
        <taxon>Nitrospira</taxon>
    </lineage>
</organism>
<dbReference type="EMBL" id="OX365700">
    <property type="protein sequence ID" value="CAI4034092.1"/>
    <property type="molecule type" value="Genomic_DNA"/>
</dbReference>
<dbReference type="AlphaFoldDB" id="A0AA86N3S5"/>
<gene>
    <name evidence="1" type="ORF">DNFV4_04536</name>
</gene>
<evidence type="ECO:0000313" key="1">
    <source>
        <dbReference type="EMBL" id="CAI4034092.1"/>
    </source>
</evidence>
<dbReference type="InterPro" id="IPR014845">
    <property type="entry name" value="GYD/TTHA1554"/>
</dbReference>
<keyword evidence="2" id="KW-1185">Reference proteome</keyword>
<proteinExistence type="predicted"/>
<dbReference type="InterPro" id="IPR011008">
    <property type="entry name" value="Dimeric_a/b-barrel"/>
</dbReference>
<dbReference type="Gene3D" id="3.30.70.920">
    <property type="match status" value="1"/>
</dbReference>
<dbReference type="Pfam" id="PF08734">
    <property type="entry name" value="GYD"/>
    <property type="match status" value="1"/>
</dbReference>
<evidence type="ECO:0000313" key="2">
    <source>
        <dbReference type="Proteomes" id="UP001179121"/>
    </source>
</evidence>
<sequence>MVTYVMLLNWTDQGIKNVKDSPKRLDAVKKLAKDMGGEVKSFFMTLGAYDLVLIVEMSNNDKLASFALKLGSLGNVRSTTLKAYSEEEYRRIIGSLS</sequence>
<dbReference type="RefSeq" id="WP_289271508.1">
    <property type="nucleotide sequence ID" value="NZ_OX365700.1"/>
</dbReference>
<name>A0AA86N3S5_9BACT</name>
<dbReference type="SUPFAM" id="SSF54909">
    <property type="entry name" value="Dimeric alpha+beta barrel"/>
    <property type="match status" value="1"/>
</dbReference>
<dbReference type="KEGG" id="nti:DNFV4_04536"/>
<reference evidence="1" key="1">
    <citation type="submission" date="2022-10" db="EMBL/GenBank/DDBJ databases">
        <authorList>
            <person name="Koch H."/>
        </authorList>
    </citation>
    <scope>NUCLEOTIDE SEQUENCE</scope>
    <source>
        <strain evidence="1">DNF</strain>
    </source>
</reference>